<comment type="caution">
    <text evidence="2">The sequence shown here is derived from an EMBL/GenBank/DDBJ whole genome shotgun (WGS) entry which is preliminary data.</text>
</comment>
<organism evidence="2 3">
    <name type="scientific">Chlamydomonas eustigma</name>
    <dbReference type="NCBI Taxonomy" id="1157962"/>
    <lineage>
        <taxon>Eukaryota</taxon>
        <taxon>Viridiplantae</taxon>
        <taxon>Chlorophyta</taxon>
        <taxon>core chlorophytes</taxon>
        <taxon>Chlorophyceae</taxon>
        <taxon>CS clade</taxon>
        <taxon>Chlamydomonadales</taxon>
        <taxon>Chlamydomonadaceae</taxon>
        <taxon>Chlamydomonas</taxon>
    </lineage>
</organism>
<proteinExistence type="predicted"/>
<gene>
    <name evidence="2" type="ORF">CEUSTIGMA_g1619.t1</name>
</gene>
<feature type="transmembrane region" description="Helical" evidence="1">
    <location>
        <begin position="20"/>
        <end position="39"/>
    </location>
</feature>
<feature type="transmembrane region" description="Helical" evidence="1">
    <location>
        <begin position="103"/>
        <end position="121"/>
    </location>
</feature>
<dbReference type="STRING" id="1157962.A0A250WUD4"/>
<feature type="transmembrane region" description="Helical" evidence="1">
    <location>
        <begin position="46"/>
        <end position="67"/>
    </location>
</feature>
<keyword evidence="1" id="KW-0472">Membrane</keyword>
<sequence>MLSDEVIKLGAAGQRSTSHFFGSVSIVLTCVPYALATALQYHGIEVALIAGTAASGALALLRVLLFYTHLCQVPVQILDTALLVALAVQLGVSFPYRGYISDYFNFILNGTLALVSLYLVPVSRGLLSEPSDPQNYIFRIILPIALFLAAAVFTFMLPASTTTILEQSIGFDSSDVYMYWRNGPGPPLASGVTRVTVNPLAQP</sequence>
<dbReference type="AlphaFoldDB" id="A0A250WUD4"/>
<evidence type="ECO:0000256" key="1">
    <source>
        <dbReference type="SAM" id="Phobius"/>
    </source>
</evidence>
<feature type="transmembrane region" description="Helical" evidence="1">
    <location>
        <begin position="136"/>
        <end position="157"/>
    </location>
</feature>
<reference evidence="2 3" key="1">
    <citation type="submission" date="2017-08" db="EMBL/GenBank/DDBJ databases">
        <title>Acidophilic green algal genome provides insights into adaptation to an acidic environment.</title>
        <authorList>
            <person name="Hirooka S."/>
            <person name="Hirose Y."/>
            <person name="Kanesaki Y."/>
            <person name="Higuchi S."/>
            <person name="Fujiwara T."/>
            <person name="Onuma R."/>
            <person name="Era A."/>
            <person name="Ohbayashi R."/>
            <person name="Uzuka A."/>
            <person name="Nozaki H."/>
            <person name="Yoshikawa H."/>
            <person name="Miyagishima S.Y."/>
        </authorList>
    </citation>
    <scope>NUCLEOTIDE SEQUENCE [LARGE SCALE GENOMIC DNA]</scope>
    <source>
        <strain evidence="2 3">NIES-2499</strain>
    </source>
</reference>
<accession>A0A250WUD4</accession>
<keyword evidence="1" id="KW-1133">Transmembrane helix</keyword>
<keyword evidence="3" id="KW-1185">Reference proteome</keyword>
<dbReference type="Proteomes" id="UP000232323">
    <property type="component" value="Unassembled WGS sequence"/>
</dbReference>
<protein>
    <submittedName>
        <fullName evidence="2">Uncharacterized protein</fullName>
    </submittedName>
</protein>
<keyword evidence="1" id="KW-0812">Transmembrane</keyword>
<evidence type="ECO:0000313" key="3">
    <source>
        <dbReference type="Proteomes" id="UP000232323"/>
    </source>
</evidence>
<name>A0A250WUD4_9CHLO</name>
<evidence type="ECO:0000313" key="2">
    <source>
        <dbReference type="EMBL" id="GAX74170.1"/>
    </source>
</evidence>
<dbReference type="EMBL" id="BEGY01000006">
    <property type="protein sequence ID" value="GAX74170.1"/>
    <property type="molecule type" value="Genomic_DNA"/>
</dbReference>